<evidence type="ECO:0000256" key="5">
    <source>
        <dbReference type="ARBA" id="ARBA00022989"/>
    </source>
</evidence>
<dbReference type="RefSeq" id="WP_262070375.1">
    <property type="nucleotide sequence ID" value="NZ_JAMXOC010000042.1"/>
</dbReference>
<accession>A0ABT1ELX8</accession>
<evidence type="ECO:0000259" key="8">
    <source>
        <dbReference type="Pfam" id="PF02397"/>
    </source>
</evidence>
<dbReference type="Pfam" id="PF13727">
    <property type="entry name" value="CoA_binding_3"/>
    <property type="match status" value="1"/>
</dbReference>
<keyword evidence="6 7" id="KW-0472">Membrane</keyword>
<evidence type="ECO:0000256" key="4">
    <source>
        <dbReference type="ARBA" id="ARBA00022692"/>
    </source>
</evidence>
<sequence>MYQRNSGSAWVKHLDFLILDIVCLEASLLIAYFIRYGGKLTLPKNYEVLALLLVLVDVAVVFSKNSYTGILRRDKTQEFESAVSHCTFVLLFLIIIFFALKISVDFSRIVIAVMYIASIILITCLRAIWKRVIRNYVNTKKDLAKVLVVGHLEEIEQDIKGIDKPYAGYKIVGAVVLDDDSLVGDFILGVPVVATKASMYRYASKNIIDMVFLHDMSLEEPDYVEGFIRIGVIVCERIIKKTVSNYNPQVNTLGDLPIISGCIKPVSDSEMFVKRAMDIGGGLVGVVIMAMFFAIFAPIIYLQSPGPIFFKQKRVGRNGRPFNVYKFRSMYPDAEERKKELMAKNTMKGPMFKLDKDPRIIPIGHFLRKSSIDEFPQFINVLKGDMSMVGTRPPTMEEYEQYLPHHRQRLAMRPGITGLWQVSGRSDIKDFDEVVALDTKYIANWNIWLDI</sequence>
<comment type="subcellular location">
    <subcellularLocation>
        <location evidence="1">Membrane</location>
        <topology evidence="1">Multi-pass membrane protein</topology>
    </subcellularLocation>
</comment>
<dbReference type="Pfam" id="PF02397">
    <property type="entry name" value="Bac_transf"/>
    <property type="match status" value="1"/>
</dbReference>
<evidence type="ECO:0000256" key="3">
    <source>
        <dbReference type="ARBA" id="ARBA00022679"/>
    </source>
</evidence>
<evidence type="ECO:0000313" key="10">
    <source>
        <dbReference type="Proteomes" id="UP001523565"/>
    </source>
</evidence>
<dbReference type="PANTHER" id="PTHR30576">
    <property type="entry name" value="COLANIC BIOSYNTHESIS UDP-GLUCOSE LIPID CARRIER TRANSFERASE"/>
    <property type="match status" value="1"/>
</dbReference>
<evidence type="ECO:0000256" key="7">
    <source>
        <dbReference type="SAM" id="Phobius"/>
    </source>
</evidence>
<organism evidence="9 10">
    <name type="scientific">Ohessyouella blattaphilus</name>
    <dbReference type="NCBI Taxonomy" id="2949333"/>
    <lineage>
        <taxon>Bacteria</taxon>
        <taxon>Bacillati</taxon>
        <taxon>Bacillota</taxon>
        <taxon>Clostridia</taxon>
        <taxon>Lachnospirales</taxon>
        <taxon>Lachnospiraceae</taxon>
        <taxon>Ohessyouella</taxon>
    </lineage>
</organism>
<feature type="transmembrane region" description="Helical" evidence="7">
    <location>
        <begin position="16"/>
        <end position="34"/>
    </location>
</feature>
<comment type="caution">
    <text evidence="9">The sequence shown here is derived from an EMBL/GenBank/DDBJ whole genome shotgun (WGS) entry which is preliminary data.</text>
</comment>
<keyword evidence="4 7" id="KW-0812">Transmembrane</keyword>
<reference evidence="9 10" key="1">
    <citation type="journal article" date="2022" name="Genome Biol. Evol.">
        <title>Host diet, physiology and behaviors set the stage for Lachnospiraceae cladogenesis.</title>
        <authorList>
            <person name="Vera-Ponce De Leon A."/>
            <person name="Schneider M."/>
            <person name="Jahnes B.C."/>
            <person name="Sadowski V."/>
            <person name="Camuy-Velez L.A."/>
            <person name="Duan J."/>
            <person name="Sabree Z.L."/>
        </authorList>
    </citation>
    <scope>NUCLEOTIDE SEQUENCE [LARGE SCALE GENOMIC DNA]</scope>
    <source>
        <strain evidence="9 10">PAL227</strain>
    </source>
</reference>
<comment type="similarity">
    <text evidence="2">Belongs to the bacterial sugar transferase family.</text>
</comment>
<dbReference type="GO" id="GO:0016740">
    <property type="term" value="F:transferase activity"/>
    <property type="evidence" value="ECO:0007669"/>
    <property type="project" value="UniProtKB-KW"/>
</dbReference>
<name>A0ABT1ELX8_9FIRM</name>
<evidence type="ECO:0000256" key="1">
    <source>
        <dbReference type="ARBA" id="ARBA00004141"/>
    </source>
</evidence>
<feature type="transmembrane region" description="Helical" evidence="7">
    <location>
        <begin position="106"/>
        <end position="129"/>
    </location>
</feature>
<evidence type="ECO:0000313" key="9">
    <source>
        <dbReference type="EMBL" id="MCP1111516.1"/>
    </source>
</evidence>
<evidence type="ECO:0000256" key="6">
    <source>
        <dbReference type="ARBA" id="ARBA00023136"/>
    </source>
</evidence>
<feature type="non-terminal residue" evidence="9">
    <location>
        <position position="451"/>
    </location>
</feature>
<feature type="domain" description="Bacterial sugar transferase" evidence="8">
    <location>
        <begin position="274"/>
        <end position="451"/>
    </location>
</feature>
<dbReference type="InterPro" id="IPR017475">
    <property type="entry name" value="EPS_sugar_tfrase"/>
</dbReference>
<protein>
    <submittedName>
        <fullName evidence="9">Sugar transferase</fullName>
    </submittedName>
</protein>
<dbReference type="NCBIfam" id="TIGR03025">
    <property type="entry name" value="EPS_sugtrans"/>
    <property type="match status" value="1"/>
</dbReference>
<dbReference type="InterPro" id="IPR003362">
    <property type="entry name" value="Bact_transf"/>
</dbReference>
<keyword evidence="5 7" id="KW-1133">Transmembrane helix</keyword>
<gene>
    <name evidence="9" type="ORF">NK118_14775</name>
</gene>
<dbReference type="EMBL" id="JAMZFV010000042">
    <property type="protein sequence ID" value="MCP1111516.1"/>
    <property type="molecule type" value="Genomic_DNA"/>
</dbReference>
<proteinExistence type="inferred from homology"/>
<dbReference type="Proteomes" id="UP001523565">
    <property type="component" value="Unassembled WGS sequence"/>
</dbReference>
<keyword evidence="10" id="KW-1185">Reference proteome</keyword>
<dbReference type="PANTHER" id="PTHR30576:SF10">
    <property type="entry name" value="SLL5057 PROTEIN"/>
    <property type="match status" value="1"/>
</dbReference>
<feature type="transmembrane region" description="Helical" evidence="7">
    <location>
        <begin position="82"/>
        <end position="100"/>
    </location>
</feature>
<evidence type="ECO:0000256" key="2">
    <source>
        <dbReference type="ARBA" id="ARBA00006464"/>
    </source>
</evidence>
<feature type="transmembrane region" description="Helical" evidence="7">
    <location>
        <begin position="46"/>
        <end position="62"/>
    </location>
</feature>
<feature type="transmembrane region" description="Helical" evidence="7">
    <location>
        <begin position="279"/>
        <end position="302"/>
    </location>
</feature>
<keyword evidence="3 9" id="KW-0808">Transferase</keyword>